<evidence type="ECO:0000256" key="2">
    <source>
        <dbReference type="SAM" id="Phobius"/>
    </source>
</evidence>
<feature type="transmembrane region" description="Helical" evidence="2">
    <location>
        <begin position="204"/>
        <end position="230"/>
    </location>
</feature>
<dbReference type="InterPro" id="IPR002921">
    <property type="entry name" value="Fungal_lipase-type"/>
</dbReference>
<dbReference type="Gene3D" id="3.40.50.1820">
    <property type="entry name" value="alpha/beta hydrolase"/>
    <property type="match status" value="1"/>
</dbReference>
<protein>
    <recommendedName>
        <fullName evidence="3">Fungal lipase-type domain-containing protein</fullName>
    </recommendedName>
</protein>
<feature type="transmembrane region" description="Helical" evidence="2">
    <location>
        <begin position="133"/>
        <end position="154"/>
    </location>
</feature>
<dbReference type="GO" id="GO:0006629">
    <property type="term" value="P:lipid metabolic process"/>
    <property type="evidence" value="ECO:0007669"/>
    <property type="project" value="InterPro"/>
</dbReference>
<dbReference type="Proteomes" id="UP001165122">
    <property type="component" value="Unassembled WGS sequence"/>
</dbReference>
<feature type="domain" description="Fungal lipase-type" evidence="3">
    <location>
        <begin position="599"/>
        <end position="743"/>
    </location>
</feature>
<dbReference type="InterPro" id="IPR051218">
    <property type="entry name" value="Sec_MonoDiacylglyc_Lipase"/>
</dbReference>
<dbReference type="OrthoDB" id="426718at2759"/>
<keyword evidence="2" id="KW-0472">Membrane</keyword>
<evidence type="ECO:0000313" key="4">
    <source>
        <dbReference type="EMBL" id="GMI08213.1"/>
    </source>
</evidence>
<dbReference type="InterPro" id="IPR029058">
    <property type="entry name" value="AB_hydrolase_fold"/>
</dbReference>
<keyword evidence="2" id="KW-1133">Transmembrane helix</keyword>
<keyword evidence="5" id="KW-1185">Reference proteome</keyword>
<dbReference type="EMBL" id="BRXW01000121">
    <property type="protein sequence ID" value="GMI08213.1"/>
    <property type="molecule type" value="Genomic_DNA"/>
</dbReference>
<dbReference type="Pfam" id="PF01764">
    <property type="entry name" value="Lipase_3"/>
    <property type="match status" value="1"/>
</dbReference>
<organism evidence="4 5">
    <name type="scientific">Triparma laevis f. longispina</name>
    <dbReference type="NCBI Taxonomy" id="1714387"/>
    <lineage>
        <taxon>Eukaryota</taxon>
        <taxon>Sar</taxon>
        <taxon>Stramenopiles</taxon>
        <taxon>Ochrophyta</taxon>
        <taxon>Bolidophyceae</taxon>
        <taxon>Parmales</taxon>
        <taxon>Triparmaceae</taxon>
        <taxon>Triparma</taxon>
    </lineage>
</organism>
<comment type="caution">
    <text evidence="4">The sequence shown here is derived from an EMBL/GenBank/DDBJ whole genome shotgun (WGS) entry which is preliminary data.</text>
</comment>
<feature type="transmembrane region" description="Helical" evidence="2">
    <location>
        <begin position="356"/>
        <end position="379"/>
    </location>
</feature>
<accession>A0A9W7FAR5</accession>
<feature type="transmembrane region" description="Helical" evidence="2">
    <location>
        <begin position="92"/>
        <end position="113"/>
    </location>
</feature>
<evidence type="ECO:0000256" key="1">
    <source>
        <dbReference type="SAM" id="MobiDB-lite"/>
    </source>
</evidence>
<sequence>MSFYEHIVAESRSHEVELQTVDETGVSALAPLTSAPPSQLPHVSFPKQEPASSTSVFTVLDDNTHDRQTQYNPSLNPMYYRWEFLSKRQMNFLFNATFTSELIAIGIFIGIAVTYDTKTKPTDDPFSTKTALVTMNLVFAAIAFILYIVALYVYNLRRRQTRNQQSKRQRVNTRTTIVALLVLLTWAALIIVINITIANDACPLFVSFPIFLTMVRITCVSTMLFILHVFALDHLIKRSGEFVSTAKFGFLYYIPSFVSCYMIAAVSIASDAIFLNEYLPYDPTACDALKQGTFVCAPPQKQNTHGFLFANVGHTLVIINSIALAILIVILTVSWRRLSKFPRAQFRDTHTSLRLYMWQTSWVYITFYVINLTQILAVFNDVNICSSKTFETTGSPELFQLAAVWLLTRAFLFTPIPDSLRASEASFKMRLAFLQQFIWFKDDSGLIEDSKAFWKDREAEEVKKRPDSTNASEILPYGGGTSLESQPVFNFEISLIASWACLVSYMDGADPDLLIGDVEAATPPHPPPPPSPTTPTTPPSPLKALRQAAAEAKAEAEKATFMVALMTLTEVLTLTNHTILYCDKLSLRAIVAWSANKVVVSFRGSAEAANFASDMKFVRKRHPTMPVPAASNKTCCTNAPFIHGGILDAFVNSDVSAAVCNIVQPLLEANKSLQILVTGHSLGGALAQLQAYDIATTLPITKEQIAVYTLGCPGIGNQLACNEITSKVPNTFNIVNGVDKVYHFQKYSLGVRHPGIPVSITAAGDILVRPSFVEEELAHVFWRESLTDHLGGSYLTSFGAIINKHQNLHGRLPSLLSSLPGVASYLSDDIAPPKASILFSPDLSLNLNYAGDNGFTRDAVLTVLNSAEVIKDGVLQGVKKMFARTNNTLELMENENEIV</sequence>
<dbReference type="AlphaFoldDB" id="A0A9W7FAR5"/>
<keyword evidence="2" id="KW-0812">Transmembrane</keyword>
<feature type="transmembrane region" description="Helical" evidence="2">
    <location>
        <begin position="175"/>
        <end position="198"/>
    </location>
</feature>
<evidence type="ECO:0000313" key="5">
    <source>
        <dbReference type="Proteomes" id="UP001165122"/>
    </source>
</evidence>
<gene>
    <name evidence="4" type="ORF">TrLO_g377</name>
</gene>
<feature type="compositionally biased region" description="Pro residues" evidence="1">
    <location>
        <begin position="523"/>
        <end position="541"/>
    </location>
</feature>
<name>A0A9W7FAR5_9STRA</name>
<reference evidence="5" key="1">
    <citation type="journal article" date="2023" name="Commun. Biol.">
        <title>Genome analysis of Parmales, the sister group of diatoms, reveals the evolutionary specialization of diatoms from phago-mixotrophs to photoautotrophs.</title>
        <authorList>
            <person name="Ban H."/>
            <person name="Sato S."/>
            <person name="Yoshikawa S."/>
            <person name="Yamada K."/>
            <person name="Nakamura Y."/>
            <person name="Ichinomiya M."/>
            <person name="Sato N."/>
            <person name="Blanc-Mathieu R."/>
            <person name="Endo H."/>
            <person name="Kuwata A."/>
            <person name="Ogata H."/>
        </authorList>
    </citation>
    <scope>NUCLEOTIDE SEQUENCE [LARGE SCALE GENOMIC DNA]</scope>
    <source>
        <strain evidence="5">NIES 3700</strain>
    </source>
</reference>
<dbReference type="SUPFAM" id="SSF53474">
    <property type="entry name" value="alpha/beta-Hydrolases"/>
    <property type="match status" value="1"/>
</dbReference>
<feature type="transmembrane region" description="Helical" evidence="2">
    <location>
        <begin position="250"/>
        <end position="275"/>
    </location>
</feature>
<dbReference type="PANTHER" id="PTHR45856">
    <property type="entry name" value="ALPHA/BETA-HYDROLASES SUPERFAMILY PROTEIN"/>
    <property type="match status" value="1"/>
</dbReference>
<feature type="transmembrane region" description="Helical" evidence="2">
    <location>
        <begin position="316"/>
        <end position="335"/>
    </location>
</feature>
<dbReference type="CDD" id="cd00519">
    <property type="entry name" value="Lipase_3"/>
    <property type="match status" value="1"/>
</dbReference>
<dbReference type="PANTHER" id="PTHR45856:SF24">
    <property type="entry name" value="FUNGAL LIPASE-LIKE DOMAIN-CONTAINING PROTEIN"/>
    <property type="match status" value="1"/>
</dbReference>
<feature type="region of interest" description="Disordered" evidence="1">
    <location>
        <begin position="516"/>
        <end position="541"/>
    </location>
</feature>
<evidence type="ECO:0000259" key="3">
    <source>
        <dbReference type="Pfam" id="PF01764"/>
    </source>
</evidence>
<proteinExistence type="predicted"/>